<keyword evidence="4" id="KW-0067">ATP-binding</keyword>
<dbReference type="InterPro" id="IPR050474">
    <property type="entry name" value="Hel308_SKI2-like"/>
</dbReference>
<dbReference type="InterPro" id="IPR014001">
    <property type="entry name" value="Helicase_ATP-bd"/>
</dbReference>
<feature type="non-terminal residue" evidence="6">
    <location>
        <position position="194"/>
    </location>
</feature>
<dbReference type="PROSITE" id="PS51192">
    <property type="entry name" value="HELICASE_ATP_BIND_1"/>
    <property type="match status" value="1"/>
</dbReference>
<proteinExistence type="predicted"/>
<keyword evidence="2" id="KW-0378">Hydrolase</keyword>
<dbReference type="AlphaFoldDB" id="X0TB46"/>
<dbReference type="EMBL" id="BARS01012810">
    <property type="protein sequence ID" value="GAF90424.1"/>
    <property type="molecule type" value="Genomic_DNA"/>
</dbReference>
<evidence type="ECO:0000256" key="1">
    <source>
        <dbReference type="ARBA" id="ARBA00022741"/>
    </source>
</evidence>
<name>X0TB46_9ZZZZ</name>
<sequence>RKLTLYDHVAGGGDDKKIPVSMDQLEIPENFKAILKKQGSHLLPVQALAVDAGLLFGENLLVVSATASGKTLIGELAGIPRALEGGKFLYLSPLVALANQKYRDFQKRYANLGLKVSIRVGMSRIKAREELSLPDGKVQDADIIVGTYEGLDFLLRADRASELGNLATVVVDEIHMLGDKERGPRLKGLIQRLR</sequence>
<feature type="domain" description="Helicase ATP-binding" evidence="5">
    <location>
        <begin position="51"/>
        <end position="194"/>
    </location>
</feature>
<dbReference type="InterPro" id="IPR027417">
    <property type="entry name" value="P-loop_NTPase"/>
</dbReference>
<dbReference type="SUPFAM" id="SSF52540">
    <property type="entry name" value="P-loop containing nucleoside triphosphate hydrolases"/>
    <property type="match status" value="1"/>
</dbReference>
<dbReference type="GO" id="GO:0004386">
    <property type="term" value="F:helicase activity"/>
    <property type="evidence" value="ECO:0007669"/>
    <property type="project" value="UniProtKB-KW"/>
</dbReference>
<dbReference type="InterPro" id="IPR011545">
    <property type="entry name" value="DEAD/DEAH_box_helicase_dom"/>
</dbReference>
<evidence type="ECO:0000256" key="3">
    <source>
        <dbReference type="ARBA" id="ARBA00022806"/>
    </source>
</evidence>
<protein>
    <recommendedName>
        <fullName evidence="5">Helicase ATP-binding domain-containing protein</fullName>
    </recommendedName>
</protein>
<evidence type="ECO:0000313" key="6">
    <source>
        <dbReference type="EMBL" id="GAF90424.1"/>
    </source>
</evidence>
<organism evidence="6">
    <name type="scientific">marine sediment metagenome</name>
    <dbReference type="NCBI Taxonomy" id="412755"/>
    <lineage>
        <taxon>unclassified sequences</taxon>
        <taxon>metagenomes</taxon>
        <taxon>ecological metagenomes</taxon>
    </lineage>
</organism>
<dbReference type="PANTHER" id="PTHR47961:SF1">
    <property type="entry name" value="ATP-DEPENDENT HELICASE MJ1401-RELATED"/>
    <property type="match status" value="1"/>
</dbReference>
<dbReference type="GO" id="GO:0016787">
    <property type="term" value="F:hydrolase activity"/>
    <property type="evidence" value="ECO:0007669"/>
    <property type="project" value="UniProtKB-KW"/>
</dbReference>
<keyword evidence="1" id="KW-0547">Nucleotide-binding</keyword>
<dbReference type="GO" id="GO:0005524">
    <property type="term" value="F:ATP binding"/>
    <property type="evidence" value="ECO:0007669"/>
    <property type="project" value="UniProtKB-KW"/>
</dbReference>
<evidence type="ECO:0000256" key="4">
    <source>
        <dbReference type="ARBA" id="ARBA00022840"/>
    </source>
</evidence>
<comment type="caution">
    <text evidence="6">The sequence shown here is derived from an EMBL/GenBank/DDBJ whole genome shotgun (WGS) entry which is preliminary data.</text>
</comment>
<evidence type="ECO:0000256" key="2">
    <source>
        <dbReference type="ARBA" id="ARBA00022801"/>
    </source>
</evidence>
<feature type="non-terminal residue" evidence="6">
    <location>
        <position position="1"/>
    </location>
</feature>
<dbReference type="Gene3D" id="3.40.50.300">
    <property type="entry name" value="P-loop containing nucleotide triphosphate hydrolases"/>
    <property type="match status" value="1"/>
</dbReference>
<reference evidence="6" key="1">
    <citation type="journal article" date="2014" name="Front. Microbiol.">
        <title>High frequency of phylogenetically diverse reductive dehalogenase-homologous genes in deep subseafloor sedimentary metagenomes.</title>
        <authorList>
            <person name="Kawai M."/>
            <person name="Futagami T."/>
            <person name="Toyoda A."/>
            <person name="Takaki Y."/>
            <person name="Nishi S."/>
            <person name="Hori S."/>
            <person name="Arai W."/>
            <person name="Tsubouchi T."/>
            <person name="Morono Y."/>
            <person name="Uchiyama I."/>
            <person name="Ito T."/>
            <person name="Fujiyama A."/>
            <person name="Inagaki F."/>
            <person name="Takami H."/>
        </authorList>
    </citation>
    <scope>NUCLEOTIDE SEQUENCE</scope>
    <source>
        <strain evidence="6">Expedition CK06-06</strain>
    </source>
</reference>
<gene>
    <name evidence="6" type="ORF">S01H1_22626</name>
</gene>
<keyword evidence="3" id="KW-0347">Helicase</keyword>
<dbReference type="Pfam" id="PF00270">
    <property type="entry name" value="DEAD"/>
    <property type="match status" value="1"/>
</dbReference>
<dbReference type="GO" id="GO:0003676">
    <property type="term" value="F:nucleic acid binding"/>
    <property type="evidence" value="ECO:0007669"/>
    <property type="project" value="InterPro"/>
</dbReference>
<dbReference type="PANTHER" id="PTHR47961">
    <property type="entry name" value="DNA POLYMERASE THETA, PUTATIVE (AFU_ORTHOLOGUE AFUA_1G05260)-RELATED"/>
    <property type="match status" value="1"/>
</dbReference>
<accession>X0TB46</accession>
<dbReference type="SMART" id="SM00487">
    <property type="entry name" value="DEXDc"/>
    <property type="match status" value="1"/>
</dbReference>
<evidence type="ECO:0000259" key="5">
    <source>
        <dbReference type="PROSITE" id="PS51192"/>
    </source>
</evidence>